<dbReference type="Gene3D" id="3.10.129.10">
    <property type="entry name" value="Hotdog Thioesterase"/>
    <property type="match status" value="2"/>
</dbReference>
<dbReference type="Gene3D" id="2.30.30.190">
    <property type="entry name" value="CAP Gly-rich-like domain"/>
    <property type="match status" value="1"/>
</dbReference>
<dbReference type="InterPro" id="IPR029069">
    <property type="entry name" value="HotDog_dom_sf"/>
</dbReference>
<evidence type="ECO:0000313" key="3">
    <source>
        <dbReference type="EMBL" id="KAK4251182.1"/>
    </source>
</evidence>
<dbReference type="PANTHER" id="PTHR13078:SF57">
    <property type="entry name" value="DEHYDRATASE, PUTATIVE (AFU_ORTHOLOGUE AFUA_5G00640)-RELATED"/>
    <property type="match status" value="1"/>
</dbReference>
<dbReference type="Pfam" id="PF22622">
    <property type="entry name" value="MFE-2_hydrat-2_N"/>
    <property type="match status" value="1"/>
</dbReference>
<dbReference type="CDD" id="cd03448">
    <property type="entry name" value="HDE_HSD"/>
    <property type="match status" value="1"/>
</dbReference>
<dbReference type="InterPro" id="IPR054357">
    <property type="entry name" value="MFE-2_N"/>
</dbReference>
<dbReference type="SMART" id="SM01052">
    <property type="entry name" value="CAP_GLY"/>
    <property type="match status" value="1"/>
</dbReference>
<reference evidence="3" key="1">
    <citation type="journal article" date="2023" name="Mol. Phylogenet. Evol.">
        <title>Genome-scale phylogeny and comparative genomics of the fungal order Sordariales.</title>
        <authorList>
            <person name="Hensen N."/>
            <person name="Bonometti L."/>
            <person name="Westerberg I."/>
            <person name="Brannstrom I.O."/>
            <person name="Guillou S."/>
            <person name="Cros-Aarteil S."/>
            <person name="Calhoun S."/>
            <person name="Haridas S."/>
            <person name="Kuo A."/>
            <person name="Mondo S."/>
            <person name="Pangilinan J."/>
            <person name="Riley R."/>
            <person name="LaButti K."/>
            <person name="Andreopoulos B."/>
            <person name="Lipzen A."/>
            <person name="Chen C."/>
            <person name="Yan M."/>
            <person name="Daum C."/>
            <person name="Ng V."/>
            <person name="Clum A."/>
            <person name="Steindorff A."/>
            <person name="Ohm R.A."/>
            <person name="Martin F."/>
            <person name="Silar P."/>
            <person name="Natvig D.O."/>
            <person name="Lalanne C."/>
            <person name="Gautier V."/>
            <person name="Ament-Velasquez S.L."/>
            <person name="Kruys A."/>
            <person name="Hutchinson M.I."/>
            <person name="Powell A.J."/>
            <person name="Barry K."/>
            <person name="Miller A.N."/>
            <person name="Grigoriev I.V."/>
            <person name="Debuchy R."/>
            <person name="Gladieux P."/>
            <person name="Hiltunen Thoren M."/>
            <person name="Johannesson H."/>
        </authorList>
    </citation>
    <scope>NUCLEOTIDE SEQUENCE</scope>
    <source>
        <strain evidence="3">CBS 359.72</strain>
    </source>
</reference>
<dbReference type="InterPro" id="IPR036859">
    <property type="entry name" value="CAP-Gly_dom_sf"/>
</dbReference>
<keyword evidence="4" id="KW-1185">Reference proteome</keyword>
<dbReference type="GO" id="GO:0006635">
    <property type="term" value="P:fatty acid beta-oxidation"/>
    <property type="evidence" value="ECO:0007669"/>
    <property type="project" value="TreeGrafter"/>
</dbReference>
<dbReference type="GO" id="GO:0005777">
    <property type="term" value="C:peroxisome"/>
    <property type="evidence" value="ECO:0007669"/>
    <property type="project" value="TreeGrafter"/>
</dbReference>
<dbReference type="InterPro" id="IPR002539">
    <property type="entry name" value="MaoC-like_dom"/>
</dbReference>
<dbReference type="Pfam" id="PF01302">
    <property type="entry name" value="CAP_GLY"/>
    <property type="match status" value="1"/>
</dbReference>
<dbReference type="Proteomes" id="UP001303647">
    <property type="component" value="Unassembled WGS sequence"/>
</dbReference>
<dbReference type="SUPFAM" id="SSF52058">
    <property type="entry name" value="L domain-like"/>
    <property type="match status" value="1"/>
</dbReference>
<dbReference type="PROSITE" id="PS51450">
    <property type="entry name" value="LRR"/>
    <property type="match status" value="2"/>
</dbReference>
<reference evidence="3" key="2">
    <citation type="submission" date="2023-05" db="EMBL/GenBank/DDBJ databases">
        <authorList>
            <consortium name="Lawrence Berkeley National Laboratory"/>
            <person name="Steindorff A."/>
            <person name="Hensen N."/>
            <person name="Bonometti L."/>
            <person name="Westerberg I."/>
            <person name="Brannstrom I.O."/>
            <person name="Guillou S."/>
            <person name="Cros-Aarteil S."/>
            <person name="Calhoun S."/>
            <person name="Haridas S."/>
            <person name="Kuo A."/>
            <person name="Mondo S."/>
            <person name="Pangilinan J."/>
            <person name="Riley R."/>
            <person name="Labutti K."/>
            <person name="Andreopoulos B."/>
            <person name="Lipzen A."/>
            <person name="Chen C."/>
            <person name="Yanf M."/>
            <person name="Daum C."/>
            <person name="Ng V."/>
            <person name="Clum A."/>
            <person name="Ohm R."/>
            <person name="Martin F."/>
            <person name="Silar P."/>
            <person name="Natvig D."/>
            <person name="Lalanne C."/>
            <person name="Gautier V."/>
            <person name="Ament-Velasquez S.L."/>
            <person name="Kruys A."/>
            <person name="Hutchinson M.I."/>
            <person name="Powell A.J."/>
            <person name="Barry K."/>
            <person name="Miller A.N."/>
            <person name="Grigoriev I.V."/>
            <person name="Debuchy R."/>
            <person name="Gladieux P."/>
            <person name="Thoren M.H."/>
            <person name="Johannesson H."/>
        </authorList>
    </citation>
    <scope>NUCLEOTIDE SEQUENCE</scope>
    <source>
        <strain evidence="3">CBS 359.72</strain>
    </source>
</reference>
<dbReference type="GO" id="GO:0044594">
    <property type="term" value="F:17-beta-hydroxysteroid dehydrogenase (NAD+) activity"/>
    <property type="evidence" value="ECO:0007669"/>
    <property type="project" value="TreeGrafter"/>
</dbReference>
<feature type="domain" description="CAP-Gly" evidence="2">
    <location>
        <begin position="312"/>
        <end position="358"/>
    </location>
</feature>
<name>A0AAN7D1E8_9PEZI</name>
<dbReference type="SUPFAM" id="SSF74924">
    <property type="entry name" value="Cap-Gly domain"/>
    <property type="match status" value="1"/>
</dbReference>
<dbReference type="InterPro" id="IPR032675">
    <property type="entry name" value="LRR_dom_sf"/>
</dbReference>
<dbReference type="AlphaFoldDB" id="A0AAN7D1E8"/>
<dbReference type="GO" id="GO:0003857">
    <property type="term" value="F:(3S)-3-hydroxyacyl-CoA dehydrogenase (NAD+) activity"/>
    <property type="evidence" value="ECO:0007669"/>
    <property type="project" value="TreeGrafter"/>
</dbReference>
<feature type="compositionally biased region" description="Acidic residues" evidence="1">
    <location>
        <begin position="838"/>
        <end position="857"/>
    </location>
</feature>
<gene>
    <name evidence="3" type="ORF">C7999DRAFT_37796</name>
</gene>
<evidence type="ECO:0000259" key="2">
    <source>
        <dbReference type="PROSITE" id="PS50245"/>
    </source>
</evidence>
<feature type="region of interest" description="Disordered" evidence="1">
    <location>
        <begin position="644"/>
        <end position="675"/>
    </location>
</feature>
<evidence type="ECO:0000256" key="1">
    <source>
        <dbReference type="SAM" id="MobiDB-lite"/>
    </source>
</evidence>
<sequence length="910" mass="100156">MSGPGVGFEYPAKEVSWTKRDALLFANSIGATADELHFLYELDPNFSVFPTYPVILPFKGTSEEVVDFYAAQKAVPIPGVPQFDPTRVVDGQRLLQSFKPLPPTSAGKKFEIRTKVLGVYDKGRPGTVVETQSDLVEASSGDVYTRILSSSFFVAQGNWGGPKGPATVNYPAPKDRAPDVVFSKQTTRETALLYRLNGDYNPLHAHPEPGKKMGFGGVIIHGLFSWNWAAHGLLQHLGGSDPANMKEYQARFASPVRPGDKLVTSAWRTGQKQGEWEEVRFEVKVEGGKVCLSNGRALMKCQAPAKGKLYVGEVAGTTGSWLGVEWDDPSRGKHDGQHKGIRYFSCTSKSPVAASFVRPTRAPDAPQTFLSALQSKYAGGSAEDQTLARQIKFSGKVAEEVGFDKIRRQQAQLHELQFAILDGLQVAYAMDPEAKDRHESIGRVCPKVKELDLSRNLFERFGPIVEICAELRQLRSLRANGNRFQDVLDDKTLEAAGNAIQAVTELALEDTLLSWQEICHIASKFPSLTTLHAGSNQLAALTPIPPAPFTTTLTSLHLEFNDFTSLSTLAPLASISTLRNLLLKGNRISTLSLPSTPPPAFGSNLHYVDLSYNSITSWSFIDALPFTFPGLTSLRVTHNPLYSNPDSDDTIAPVPKDSPNLPPTQRITSASTAAGNKKTEESYMLTLARLPSLRVLNFSAVTPADRADAEMFYLSRIARQLADVPEGDAAAEAAVLRRHRRWAELCEAYGEPAIVRRTGREALDPGFLEARLIRVEFSVGFSVGGQEGKEEKRVEVVEVPRSLDIYAVKGLAGRLFGVKPLEIRLVWETGEWDPVGGFDEDRDASWSEDEQEEDLEAEWERTRGAGGEAPAGLETRRGRWVKREVELKDGPRQFGYCVDGSEARIRVERR</sequence>
<dbReference type="Pfam" id="PF01575">
    <property type="entry name" value="MaoC_dehydratas"/>
    <property type="match status" value="1"/>
</dbReference>
<proteinExistence type="predicted"/>
<dbReference type="SUPFAM" id="SSF54637">
    <property type="entry name" value="Thioesterase/thiol ester dehydrase-isomerase"/>
    <property type="match status" value="2"/>
</dbReference>
<dbReference type="GO" id="GO:0004300">
    <property type="term" value="F:enoyl-CoA hydratase activity"/>
    <property type="evidence" value="ECO:0007669"/>
    <property type="project" value="TreeGrafter"/>
</dbReference>
<accession>A0AAN7D1E8</accession>
<feature type="compositionally biased region" description="Polar residues" evidence="1">
    <location>
        <begin position="663"/>
        <end position="674"/>
    </location>
</feature>
<feature type="region of interest" description="Disordered" evidence="1">
    <location>
        <begin position="838"/>
        <end position="875"/>
    </location>
</feature>
<dbReference type="EMBL" id="MU857607">
    <property type="protein sequence ID" value="KAK4251182.1"/>
    <property type="molecule type" value="Genomic_DNA"/>
</dbReference>
<evidence type="ECO:0000313" key="4">
    <source>
        <dbReference type="Proteomes" id="UP001303647"/>
    </source>
</evidence>
<dbReference type="PROSITE" id="PS50245">
    <property type="entry name" value="CAP_GLY_2"/>
    <property type="match status" value="1"/>
</dbReference>
<organism evidence="3 4">
    <name type="scientific">Corynascus novoguineensis</name>
    <dbReference type="NCBI Taxonomy" id="1126955"/>
    <lineage>
        <taxon>Eukaryota</taxon>
        <taxon>Fungi</taxon>
        <taxon>Dikarya</taxon>
        <taxon>Ascomycota</taxon>
        <taxon>Pezizomycotina</taxon>
        <taxon>Sordariomycetes</taxon>
        <taxon>Sordariomycetidae</taxon>
        <taxon>Sordariales</taxon>
        <taxon>Chaetomiaceae</taxon>
        <taxon>Corynascus</taxon>
    </lineage>
</organism>
<dbReference type="Gene3D" id="3.80.10.10">
    <property type="entry name" value="Ribonuclease Inhibitor"/>
    <property type="match status" value="2"/>
</dbReference>
<dbReference type="InterPro" id="IPR001611">
    <property type="entry name" value="Leu-rich_rpt"/>
</dbReference>
<protein>
    <submittedName>
        <fullName evidence="3">HotDog domain-containing protein</fullName>
    </submittedName>
</protein>
<comment type="caution">
    <text evidence="3">The sequence shown here is derived from an EMBL/GenBank/DDBJ whole genome shotgun (WGS) entry which is preliminary data.</text>
</comment>
<dbReference type="InterPro" id="IPR000938">
    <property type="entry name" value="CAP-Gly_domain"/>
</dbReference>
<dbReference type="PANTHER" id="PTHR13078">
    <property type="entry name" value="PEROXISOMAL MULTIFUNCTIONAL ENZYME TYPE 2-RELATED"/>
    <property type="match status" value="1"/>
</dbReference>